<dbReference type="EMBL" id="KZ305556">
    <property type="protein sequence ID" value="PIA24689.1"/>
    <property type="molecule type" value="Genomic_DNA"/>
</dbReference>
<dbReference type="OrthoDB" id="1906709at2759"/>
<sequence>MDSCSFNSPVTGGSNNSVVLAGDNHARTTKPTVESSVHSLAYGMPRTTESLVERANKLSNSFPITNIGSSIHVQKNNDDESHQEEFFEVQSPSLRPIPVRGTGSEITHLNINGQHEGQTRMEQAKVERGKETIIPSETVFRGRGPKNVRINEGAKARDMEKKKGKNVSVNEKLNTAMEPEKDVKVRATTPIIPIIGSAFNIDERSDELIRRTREALWNSSRLS</sequence>
<evidence type="ECO:0000313" key="2">
    <source>
        <dbReference type="Proteomes" id="UP000230069"/>
    </source>
</evidence>
<gene>
    <name evidence="1" type="ORF">AQUCO_110000001v1</name>
</gene>
<dbReference type="InParanoid" id="A0A2G5C082"/>
<proteinExistence type="predicted"/>
<keyword evidence="2" id="KW-1185">Reference proteome</keyword>
<name>A0A2G5C082_AQUCA</name>
<accession>A0A2G5C082</accession>
<protein>
    <submittedName>
        <fullName evidence="1">Uncharacterized protein</fullName>
    </submittedName>
</protein>
<organism evidence="1 2">
    <name type="scientific">Aquilegia coerulea</name>
    <name type="common">Rocky mountain columbine</name>
    <dbReference type="NCBI Taxonomy" id="218851"/>
    <lineage>
        <taxon>Eukaryota</taxon>
        <taxon>Viridiplantae</taxon>
        <taxon>Streptophyta</taxon>
        <taxon>Embryophyta</taxon>
        <taxon>Tracheophyta</taxon>
        <taxon>Spermatophyta</taxon>
        <taxon>Magnoliopsida</taxon>
        <taxon>Ranunculales</taxon>
        <taxon>Ranunculaceae</taxon>
        <taxon>Thalictroideae</taxon>
        <taxon>Aquilegia</taxon>
    </lineage>
</organism>
<dbReference type="AlphaFoldDB" id="A0A2G5C082"/>
<reference evidence="1 2" key="1">
    <citation type="submission" date="2017-09" db="EMBL/GenBank/DDBJ databases">
        <title>WGS assembly of Aquilegia coerulea Goldsmith.</title>
        <authorList>
            <person name="Hodges S."/>
            <person name="Kramer E."/>
            <person name="Nordborg M."/>
            <person name="Tomkins J."/>
            <person name="Borevitz J."/>
            <person name="Derieg N."/>
            <person name="Yan J."/>
            <person name="Mihaltcheva S."/>
            <person name="Hayes R.D."/>
            <person name="Rokhsar D."/>
        </authorList>
    </citation>
    <scope>NUCLEOTIDE SEQUENCE [LARGE SCALE GENOMIC DNA]</scope>
    <source>
        <strain evidence="2">cv. Goldsmith</strain>
    </source>
</reference>
<evidence type="ECO:0000313" key="1">
    <source>
        <dbReference type="EMBL" id="PIA24689.1"/>
    </source>
</evidence>
<dbReference type="Proteomes" id="UP000230069">
    <property type="component" value="Unassembled WGS sequence"/>
</dbReference>